<dbReference type="InterPro" id="IPR043129">
    <property type="entry name" value="ATPase_NBD"/>
</dbReference>
<dbReference type="InterPro" id="IPR018485">
    <property type="entry name" value="FGGY_C"/>
</dbReference>
<name>A0ABY4N2M5_9MICO</name>
<evidence type="ECO:0000313" key="10">
    <source>
        <dbReference type="EMBL" id="UQN28351.1"/>
    </source>
</evidence>
<dbReference type="CDD" id="cd07771">
    <property type="entry name" value="ASKHA_NBD_FGGY_RhaB-like"/>
    <property type="match status" value="1"/>
</dbReference>
<evidence type="ECO:0000313" key="11">
    <source>
        <dbReference type="Proteomes" id="UP001055868"/>
    </source>
</evidence>
<evidence type="ECO:0000256" key="7">
    <source>
        <dbReference type="SAM" id="MobiDB-lite"/>
    </source>
</evidence>
<evidence type="ECO:0000259" key="8">
    <source>
        <dbReference type="Pfam" id="PF00370"/>
    </source>
</evidence>
<dbReference type="Pfam" id="PF00370">
    <property type="entry name" value="FGGY_N"/>
    <property type="match status" value="1"/>
</dbReference>
<feature type="region of interest" description="Disordered" evidence="7">
    <location>
        <begin position="1"/>
        <end position="27"/>
    </location>
</feature>
<dbReference type="InterPro" id="IPR013449">
    <property type="entry name" value="Rhamnulokinase"/>
</dbReference>
<reference evidence="10" key="1">
    <citation type="submission" date="2022-05" db="EMBL/GenBank/DDBJ databases">
        <title>Genomic analysis of Brachybacterium sp. CBA3104.</title>
        <authorList>
            <person name="Roh S.W."/>
            <person name="Kim Y.B."/>
            <person name="Kim Y."/>
        </authorList>
    </citation>
    <scope>NUCLEOTIDE SEQUENCE</scope>
    <source>
        <strain evidence="10">CBA3104</strain>
    </source>
</reference>
<evidence type="ECO:0000256" key="5">
    <source>
        <dbReference type="ARBA" id="ARBA00022840"/>
    </source>
</evidence>
<accession>A0ABY4N2M5</accession>
<feature type="compositionally biased region" description="Basic and acidic residues" evidence="7">
    <location>
        <begin position="8"/>
        <end position="26"/>
    </location>
</feature>
<dbReference type="InterPro" id="IPR018484">
    <property type="entry name" value="FGGY_N"/>
</dbReference>
<dbReference type="Proteomes" id="UP001055868">
    <property type="component" value="Chromosome"/>
</dbReference>
<dbReference type="Pfam" id="PF02782">
    <property type="entry name" value="FGGY_C"/>
    <property type="match status" value="1"/>
</dbReference>
<feature type="domain" description="Carbohydrate kinase FGGY N-terminal" evidence="8">
    <location>
        <begin position="85"/>
        <end position="291"/>
    </location>
</feature>
<dbReference type="PANTHER" id="PTHR43095">
    <property type="entry name" value="SUGAR KINASE"/>
    <property type="match status" value="1"/>
</dbReference>
<keyword evidence="3" id="KW-0547">Nucleotide-binding</keyword>
<keyword evidence="11" id="KW-1185">Reference proteome</keyword>
<proteinExistence type="inferred from homology"/>
<dbReference type="InterPro" id="IPR050406">
    <property type="entry name" value="FGGY_Carb_Kinase"/>
</dbReference>
<evidence type="ECO:0000256" key="2">
    <source>
        <dbReference type="ARBA" id="ARBA00022679"/>
    </source>
</evidence>
<comment type="similarity">
    <text evidence="1">Belongs to the FGGY kinase family.</text>
</comment>
<dbReference type="Gene3D" id="3.30.420.40">
    <property type="match status" value="2"/>
</dbReference>
<dbReference type="SUPFAM" id="SSF53067">
    <property type="entry name" value="Actin-like ATPase domain"/>
    <property type="match status" value="2"/>
</dbReference>
<organism evidence="10 11">
    <name type="scientific">Brachybacterium kimchii</name>
    <dbReference type="NCBI Taxonomy" id="2942909"/>
    <lineage>
        <taxon>Bacteria</taxon>
        <taxon>Bacillati</taxon>
        <taxon>Actinomycetota</taxon>
        <taxon>Actinomycetes</taxon>
        <taxon>Micrococcales</taxon>
        <taxon>Dermabacteraceae</taxon>
        <taxon>Brachybacterium</taxon>
    </lineage>
</organism>
<keyword evidence="2" id="KW-0808">Transferase</keyword>
<evidence type="ECO:0000256" key="4">
    <source>
        <dbReference type="ARBA" id="ARBA00022777"/>
    </source>
</evidence>
<feature type="domain" description="Carbohydrate kinase FGGY C-terminal" evidence="9">
    <location>
        <begin position="303"/>
        <end position="496"/>
    </location>
</feature>
<evidence type="ECO:0000259" key="9">
    <source>
        <dbReference type="Pfam" id="PF02782"/>
    </source>
</evidence>
<evidence type="ECO:0000256" key="3">
    <source>
        <dbReference type="ARBA" id="ARBA00022741"/>
    </source>
</evidence>
<dbReference type="RefSeq" id="WP_249477398.1">
    <property type="nucleotide sequence ID" value="NZ_CP097218.1"/>
</dbReference>
<keyword evidence="6" id="KW-0684">Rhamnose metabolism</keyword>
<evidence type="ECO:0000256" key="1">
    <source>
        <dbReference type="ARBA" id="ARBA00009156"/>
    </source>
</evidence>
<keyword evidence="4" id="KW-0418">Kinase</keyword>
<feature type="region of interest" description="Disordered" evidence="7">
    <location>
        <begin position="48"/>
        <end position="68"/>
    </location>
</feature>
<gene>
    <name evidence="10" type="ORF">M4486_11915</name>
</gene>
<evidence type="ECO:0000256" key="6">
    <source>
        <dbReference type="ARBA" id="ARBA00023308"/>
    </source>
</evidence>
<protein>
    <submittedName>
        <fullName evidence="10">Rhamnulokinase</fullName>
    </submittedName>
</protein>
<dbReference type="EMBL" id="CP097218">
    <property type="protein sequence ID" value="UQN28351.1"/>
    <property type="molecule type" value="Genomic_DNA"/>
</dbReference>
<keyword evidence="5" id="KW-0067">ATP-binding</keyword>
<sequence length="531" mass="56280">MSPGAESDGTRPRADGADGPRPRADGRPLALAAIDLGATSGRVMVGLLRPSPYGTTDGGEGDSDDPTGRLELHAAHRFENRLGRRDGHLSWDIDALWEQVRQGLTAAEHLARELGADGISSIGVDSWAVDYALVGPDGERIGEVIAYRDERTDGAAESVARRVDVGRQFALTGIAQQPFNTLYQLAVDDRLGSAPAGTPALLVPDLLTFLLTGERRTELTNASTTGMLAAGENAWSPEMLEAAGVDEGQFAPLIRPGERVGPVRSDLARELGIGEVPVIAVGSHDTASAVLAVPAADDGPVAFISSGTWSLIGLELESPVLTERAREAGFTNERGVDETFRFLKNVAGMWLVSESIAQWEESGARIDLDDLLAAAAAVPGDRFRIDPTDPCFLAPGRMADRVADAARVIGGDEERPRTPAQLVRCILESLAETYRDELHAACRLARRPLPERLHVVGGGSRNRLLSQLTADALGIEVVAGPMEATALGNLTLQARALGAIPHRPGSIRELVRASVELEVFAPGERSGTSAR</sequence>